<evidence type="ECO:0000313" key="2">
    <source>
        <dbReference type="Proteomes" id="UP001177341"/>
    </source>
</evidence>
<dbReference type="RefSeq" id="WP_305451065.1">
    <property type="nucleotide sequence ID" value="NZ_JAUYVO010000011.1"/>
</dbReference>
<gene>
    <name evidence="1" type="ORF">Q8W30_14915</name>
</gene>
<accession>A0ABT9EXV3</accession>
<organism evidence="1 2">
    <name type="scientific">Neptunomonas phycophila</name>
    <dbReference type="NCBI Taxonomy" id="1572645"/>
    <lineage>
        <taxon>Bacteria</taxon>
        <taxon>Pseudomonadati</taxon>
        <taxon>Pseudomonadota</taxon>
        <taxon>Gammaproteobacteria</taxon>
        <taxon>Oceanospirillales</taxon>
        <taxon>Oceanospirillaceae</taxon>
        <taxon>Neptunomonas</taxon>
    </lineage>
</organism>
<dbReference type="Proteomes" id="UP001177341">
    <property type="component" value="Unassembled WGS sequence"/>
</dbReference>
<sequence>MNILLIICTSVLVIVIWMIVDHYRMKKVATERGNPNICEYARSFDYRNVDTKIMREVWNEVQLNLGSYNGKPFPVKSDDMFEETYSMHPDDLDDIYWSVADRLGIDTEKPESNPYFNKVTSVKNLVLFLHNQPRTSNA</sequence>
<proteinExistence type="predicted"/>
<reference evidence="1" key="1">
    <citation type="submission" date="2023-07" db="EMBL/GenBank/DDBJ databases">
        <title>Genome content predicts the carbon catabolic preferences of heterotrophic bacteria.</title>
        <authorList>
            <person name="Gralka M."/>
        </authorList>
    </citation>
    <scope>NUCLEOTIDE SEQUENCE</scope>
    <source>
        <strain evidence="1">5G01</strain>
    </source>
</reference>
<keyword evidence="2" id="KW-1185">Reference proteome</keyword>
<evidence type="ECO:0000313" key="1">
    <source>
        <dbReference type="EMBL" id="MDP2523865.1"/>
    </source>
</evidence>
<comment type="caution">
    <text evidence="1">The sequence shown here is derived from an EMBL/GenBank/DDBJ whole genome shotgun (WGS) entry which is preliminary data.</text>
</comment>
<name>A0ABT9EXV3_9GAMM</name>
<dbReference type="EMBL" id="JAUYVO010000011">
    <property type="protein sequence ID" value="MDP2523865.1"/>
    <property type="molecule type" value="Genomic_DNA"/>
</dbReference>
<protein>
    <submittedName>
        <fullName evidence="1">Uncharacterized protein</fullName>
    </submittedName>
</protein>